<dbReference type="HOGENOM" id="CLU_3248970_0_0_9"/>
<name>K8EMI0_CARML</name>
<protein>
    <submittedName>
        <fullName evidence="2">Uncharacterized protein</fullName>
    </submittedName>
</protein>
<dbReference type="AlphaFoldDB" id="K8EMI0"/>
<dbReference type="EMBL" id="HE999757">
    <property type="protein sequence ID" value="CCO09696.2"/>
    <property type="molecule type" value="Genomic_DNA"/>
</dbReference>
<evidence type="ECO:0000256" key="1">
    <source>
        <dbReference type="SAM" id="MobiDB-lite"/>
    </source>
</evidence>
<evidence type="ECO:0000313" key="2">
    <source>
        <dbReference type="EMBL" id="CCO09696.2"/>
    </source>
</evidence>
<dbReference type="KEGG" id="cml:BN424_213"/>
<reference evidence="3" key="1">
    <citation type="journal article" date="2013" name="Genome Announc.">
        <title>Complete Chromosome Sequence of Carnobacterium maltaromaticum LMA 28.</title>
        <authorList>
            <person name="Cailliez-Grimal C."/>
            <person name="Chaillou S."/>
            <person name="Anba-Mondoloni J."/>
            <person name="Loux V."/>
            <person name="Afzal M.I."/>
            <person name="Rahman A."/>
            <person name="Kergourlay G."/>
            <person name="Champomier-Verges M.C."/>
            <person name="Zagorec M."/>
            <person name="Dalgaard P."/>
            <person name="Leisner J.J."/>
            <person name="Prevost H."/>
            <person name="Revol-Junelles A.M."/>
            <person name="Borges F."/>
        </authorList>
    </citation>
    <scope>NUCLEOTIDE SEQUENCE</scope>
    <source>
        <strain evidence="3">LMA28</strain>
    </source>
</reference>
<organism evidence="2 3">
    <name type="scientific">Carnobacterium maltaromaticum LMA28</name>
    <dbReference type="NCBI Taxonomy" id="1234679"/>
    <lineage>
        <taxon>Bacteria</taxon>
        <taxon>Bacillati</taxon>
        <taxon>Bacillota</taxon>
        <taxon>Bacilli</taxon>
        <taxon>Lactobacillales</taxon>
        <taxon>Carnobacteriaceae</taxon>
        <taxon>Carnobacterium</taxon>
    </lineage>
</organism>
<proteinExistence type="predicted"/>
<dbReference type="Proteomes" id="UP000000212">
    <property type="component" value="Chromosome"/>
</dbReference>
<evidence type="ECO:0000313" key="3">
    <source>
        <dbReference type="Proteomes" id="UP000000212"/>
    </source>
</evidence>
<dbReference type="STRING" id="1234679.BN424_213"/>
<feature type="region of interest" description="Disordered" evidence="1">
    <location>
        <begin position="1"/>
        <end position="22"/>
    </location>
</feature>
<gene>
    <name evidence="2" type="ORF">BN424_213</name>
</gene>
<accession>K8EMI0</accession>
<sequence length="42" mass="4785">MNHCNKTIEKGSENLSPERFSIRPDKSTQGFKVDLSGLFIFL</sequence>
<feature type="compositionally biased region" description="Basic and acidic residues" evidence="1">
    <location>
        <begin position="1"/>
        <end position="12"/>
    </location>
</feature>
<keyword evidence="3" id="KW-1185">Reference proteome</keyword>